<keyword evidence="4" id="KW-1185">Reference proteome</keyword>
<dbReference type="InterPro" id="IPR045599">
    <property type="entry name" value="DUF6456"/>
</dbReference>
<feature type="compositionally biased region" description="Basic and acidic residues" evidence="1">
    <location>
        <begin position="80"/>
        <end position="90"/>
    </location>
</feature>
<dbReference type="RefSeq" id="WP_093914996.1">
    <property type="nucleotide sequence ID" value="NZ_FPAJ01000001.1"/>
</dbReference>
<dbReference type="AlphaFoldDB" id="A0A1I6QLM3"/>
<accession>A0A1I6QLM3</accession>
<dbReference type="OrthoDB" id="7476630at2"/>
<dbReference type="Pfam" id="PF20057">
    <property type="entry name" value="DUF6456"/>
    <property type="match status" value="1"/>
</dbReference>
<name>A0A1I6QLM3_9RHOB</name>
<dbReference type="EMBL" id="FPAJ01000001">
    <property type="protein sequence ID" value="SFS53361.1"/>
    <property type="molecule type" value="Genomic_DNA"/>
</dbReference>
<evidence type="ECO:0000313" key="4">
    <source>
        <dbReference type="Proteomes" id="UP000199239"/>
    </source>
</evidence>
<proteinExistence type="predicted"/>
<organism evidence="3 4">
    <name type="scientific">Sulfitobacter marinus</name>
    <dbReference type="NCBI Taxonomy" id="394264"/>
    <lineage>
        <taxon>Bacteria</taxon>
        <taxon>Pseudomonadati</taxon>
        <taxon>Pseudomonadota</taxon>
        <taxon>Alphaproteobacteria</taxon>
        <taxon>Rhodobacterales</taxon>
        <taxon>Roseobacteraceae</taxon>
        <taxon>Sulfitobacter</taxon>
    </lineage>
</organism>
<evidence type="ECO:0000256" key="1">
    <source>
        <dbReference type="SAM" id="MobiDB-lite"/>
    </source>
</evidence>
<feature type="domain" description="DUF6456" evidence="2">
    <location>
        <begin position="225"/>
        <end position="359"/>
    </location>
</feature>
<sequence>MTGLLNTHTPPFSAGSRIPGWVPTEARHYLSHVELGRPIRALARSADCHASTILRQIRKLETRRDDPLIDDALETLGRASRREKPADIERPTMTQPNDPNMPDDETLTCEARRILRRLCETGAVLAVAAEMEKAVVVRDGAGGTSTRTAVVDRPIAQAMALKGWIATNTNGRITRYFITAAGRTALEQMLQQDKPRTPQGFADAQAEFTPRQDTDEAPRISRRARYSLAESPLAALARRRDKDGTNFLSDRLVQAGERLREDFELAQMGEKTTQNWDRFLTPGGDAPTGGFSGSAPSAARARVASALADLGPGLSDIVLRCCCYLEGLETTERRLGWSARSGKIVLRIALMRLRTHYDETLGPESAMIG</sequence>
<gene>
    <name evidence="3" type="ORF">SAMN04488040_0793</name>
</gene>
<dbReference type="STRING" id="394264.SAMN04488040_0793"/>
<dbReference type="Proteomes" id="UP000199239">
    <property type="component" value="Unassembled WGS sequence"/>
</dbReference>
<reference evidence="4" key="1">
    <citation type="submission" date="2016-10" db="EMBL/GenBank/DDBJ databases">
        <authorList>
            <person name="Varghese N."/>
            <person name="Submissions S."/>
        </authorList>
    </citation>
    <scope>NUCLEOTIDE SEQUENCE [LARGE SCALE GENOMIC DNA]</scope>
    <source>
        <strain evidence="4">DSM 23422</strain>
    </source>
</reference>
<feature type="region of interest" description="Disordered" evidence="1">
    <location>
        <begin position="77"/>
        <end position="104"/>
    </location>
</feature>
<evidence type="ECO:0000259" key="2">
    <source>
        <dbReference type="Pfam" id="PF20057"/>
    </source>
</evidence>
<evidence type="ECO:0000313" key="3">
    <source>
        <dbReference type="EMBL" id="SFS53361.1"/>
    </source>
</evidence>
<protein>
    <recommendedName>
        <fullName evidence="2">DUF6456 domain-containing protein</fullName>
    </recommendedName>
</protein>